<keyword evidence="2" id="KW-1185">Reference proteome</keyword>
<reference evidence="1 2" key="1">
    <citation type="submission" date="2022-02" db="EMBL/GenBank/DDBJ databases">
        <title>Halomonas fukangensis sp. nov., a halophilic bacterium isolated from a bulk soil of Kalidium foliatum at Fukang.</title>
        <authorList>
            <person name="Huang Y."/>
        </authorList>
    </citation>
    <scope>NUCLEOTIDE SEQUENCE [LARGE SCALE GENOMIC DNA]</scope>
    <source>
        <strain evidence="1 2">EGI 63088</strain>
    </source>
</reference>
<sequence length="109" mass="11686">MGRFVIYLALLAGLAYGGLYVYYGVAVKQLIQEELDALGFTALQVAGVDYPPLAPVSNEARVAAEVIYRGAEASVELRLTGHPVFSDEVRMELDGLQALRLTIGTGGQQ</sequence>
<evidence type="ECO:0000313" key="1">
    <source>
        <dbReference type="EMBL" id="MCH4561789.1"/>
    </source>
</evidence>
<evidence type="ECO:0000313" key="2">
    <source>
        <dbReference type="Proteomes" id="UP001202117"/>
    </source>
</evidence>
<comment type="caution">
    <text evidence="1">The sequence shown here is derived from an EMBL/GenBank/DDBJ whole genome shotgun (WGS) entry which is preliminary data.</text>
</comment>
<proteinExistence type="predicted"/>
<gene>
    <name evidence="1" type="ORF">MKP05_01440</name>
</gene>
<protein>
    <submittedName>
        <fullName evidence="1">Uncharacterized protein</fullName>
    </submittedName>
</protein>
<organism evidence="1 2">
    <name type="scientific">Halomonas flagellata</name>
    <dbReference type="NCBI Taxonomy" id="2920385"/>
    <lineage>
        <taxon>Bacteria</taxon>
        <taxon>Pseudomonadati</taxon>
        <taxon>Pseudomonadota</taxon>
        <taxon>Gammaproteobacteria</taxon>
        <taxon>Oceanospirillales</taxon>
        <taxon>Halomonadaceae</taxon>
        <taxon>Halomonas</taxon>
    </lineage>
</organism>
<dbReference type="Proteomes" id="UP001202117">
    <property type="component" value="Unassembled WGS sequence"/>
</dbReference>
<dbReference type="EMBL" id="JAKVPY010000001">
    <property type="protein sequence ID" value="MCH4561789.1"/>
    <property type="molecule type" value="Genomic_DNA"/>
</dbReference>
<dbReference type="RefSeq" id="WP_240566707.1">
    <property type="nucleotide sequence ID" value="NZ_JAKVPY010000001.1"/>
</dbReference>
<name>A0ABS9RP98_9GAMM</name>
<accession>A0ABS9RP98</accession>